<dbReference type="EMBL" id="JACXJA010000013">
    <property type="protein sequence ID" value="MBD2862505.1"/>
    <property type="molecule type" value="Genomic_DNA"/>
</dbReference>
<evidence type="ECO:0000256" key="1">
    <source>
        <dbReference type="ARBA" id="ARBA00022475"/>
    </source>
</evidence>
<organism evidence="6 7">
    <name type="scientific">Paenibacillus oceani</name>
    <dbReference type="NCBI Taxonomy" id="2772510"/>
    <lineage>
        <taxon>Bacteria</taxon>
        <taxon>Bacillati</taxon>
        <taxon>Bacillota</taxon>
        <taxon>Bacilli</taxon>
        <taxon>Bacillales</taxon>
        <taxon>Paenibacillaceae</taxon>
        <taxon>Paenibacillus</taxon>
    </lineage>
</organism>
<dbReference type="SUPFAM" id="SSF53850">
    <property type="entry name" value="Periplasmic binding protein-like II"/>
    <property type="match status" value="1"/>
</dbReference>
<keyword evidence="7" id="KW-1185">Reference proteome</keyword>
<keyword evidence="5" id="KW-0449">Lipoprotein</keyword>
<accession>A0A927GZC6</accession>
<dbReference type="InterPro" id="IPR050490">
    <property type="entry name" value="Bact_solute-bd_prot1"/>
</dbReference>
<sequence length="511" mass="57996">MGERIAETFRTRYKPLLVVLIAAWIAFALGGCSGNEAGETNLSDRQDERMAISIMYPLYGNKPLKSEVWKYIERMFNMDYKPMAIPINSYQAKLKTAVLSGKTPDALVWTSFPSSDLLGLIHSGMFHELDPYIEQAPNLRKLPQEIWNNAKMDGKLYGIPRPRARVDRAVMIRKDWLDRLQLPMPKTIDDYYRTAVLFTKNDPDGNGKNDTYGFAAGKGLDYLHELKYAFDTGNGWRVMEDGLLMASRISPGQQAYLDWLRRLYQAGGIDPDFSVLKPTQVWERFVEGKTGIIIAPITNYAWFHEELSANDPNTELVMAGPPIGPTGAFGFEEKIGFYGMFLIPKSVPEEKVKRIVEFLDWQAGDEGTYVKLYGLEGVHHIVDANEGVLLDRGKIASEGVDSLFSMNAYDPYVYVSYDAPEQVQARQKEMLDLVRDQGVSNPALGYVAPVQLTIGSIYTEKIRSFDTDYVRGVLSKGAFEEFRREWLDKGGERATAEVNEWYRSRKKETNR</sequence>
<name>A0A927GZC6_9BACL</name>
<proteinExistence type="predicted"/>
<keyword evidence="1" id="KW-1003">Cell membrane</keyword>
<dbReference type="RefSeq" id="WP_190927488.1">
    <property type="nucleotide sequence ID" value="NZ_JACXJA010000013.1"/>
</dbReference>
<dbReference type="Pfam" id="PF13416">
    <property type="entry name" value="SBP_bac_8"/>
    <property type="match status" value="1"/>
</dbReference>
<gene>
    <name evidence="6" type="ORF">IDH45_10975</name>
</gene>
<evidence type="ECO:0000313" key="6">
    <source>
        <dbReference type="EMBL" id="MBD2862505.1"/>
    </source>
</evidence>
<keyword evidence="4" id="KW-0564">Palmitate</keyword>
<keyword evidence="3" id="KW-0472">Membrane</keyword>
<reference evidence="6" key="1">
    <citation type="submission" date="2020-09" db="EMBL/GenBank/DDBJ databases">
        <title>A novel bacterium of genus Paenibacillus, isolated from South China Sea.</title>
        <authorList>
            <person name="Huang H."/>
            <person name="Mo K."/>
            <person name="Hu Y."/>
        </authorList>
    </citation>
    <scope>NUCLEOTIDE SEQUENCE</scope>
    <source>
        <strain evidence="6">IB182363</strain>
    </source>
</reference>
<dbReference type="AlphaFoldDB" id="A0A927GZC6"/>
<dbReference type="PANTHER" id="PTHR43649:SF33">
    <property type="entry name" value="POLYGALACTURONAN_RHAMNOGALACTURONAN-BINDING PROTEIN YTCQ"/>
    <property type="match status" value="1"/>
</dbReference>
<keyword evidence="2" id="KW-0732">Signal</keyword>
<dbReference type="PROSITE" id="PS51257">
    <property type="entry name" value="PROKAR_LIPOPROTEIN"/>
    <property type="match status" value="1"/>
</dbReference>
<dbReference type="InterPro" id="IPR006059">
    <property type="entry name" value="SBP"/>
</dbReference>
<evidence type="ECO:0000256" key="4">
    <source>
        <dbReference type="ARBA" id="ARBA00023139"/>
    </source>
</evidence>
<evidence type="ECO:0000256" key="2">
    <source>
        <dbReference type="ARBA" id="ARBA00022729"/>
    </source>
</evidence>
<evidence type="ECO:0000256" key="5">
    <source>
        <dbReference type="ARBA" id="ARBA00023288"/>
    </source>
</evidence>
<protein>
    <submittedName>
        <fullName evidence="6">Extracellular solute-binding protein</fullName>
    </submittedName>
</protein>
<dbReference type="PANTHER" id="PTHR43649">
    <property type="entry name" value="ARABINOSE-BINDING PROTEIN-RELATED"/>
    <property type="match status" value="1"/>
</dbReference>
<comment type="caution">
    <text evidence="6">The sequence shown here is derived from an EMBL/GenBank/DDBJ whole genome shotgun (WGS) entry which is preliminary data.</text>
</comment>
<dbReference type="Gene3D" id="3.40.190.10">
    <property type="entry name" value="Periplasmic binding protein-like II"/>
    <property type="match status" value="2"/>
</dbReference>
<dbReference type="Proteomes" id="UP000639396">
    <property type="component" value="Unassembled WGS sequence"/>
</dbReference>
<evidence type="ECO:0000313" key="7">
    <source>
        <dbReference type="Proteomes" id="UP000639396"/>
    </source>
</evidence>
<evidence type="ECO:0000256" key="3">
    <source>
        <dbReference type="ARBA" id="ARBA00023136"/>
    </source>
</evidence>